<feature type="compositionally biased region" description="Pro residues" evidence="11">
    <location>
        <begin position="80"/>
        <end position="89"/>
    </location>
</feature>
<dbReference type="GO" id="GO:0016758">
    <property type="term" value="F:hexosyltransferase activity"/>
    <property type="evidence" value="ECO:0007669"/>
    <property type="project" value="InterPro"/>
</dbReference>
<evidence type="ECO:0000256" key="1">
    <source>
        <dbReference type="ARBA" id="ARBA00004323"/>
    </source>
</evidence>
<keyword evidence="8 10" id="KW-0333">Golgi apparatus</keyword>
<dbReference type="InterPro" id="IPR002659">
    <property type="entry name" value="Glyco_trans_31"/>
</dbReference>
<dbReference type="EC" id="2.4.1.-" evidence="10"/>
<comment type="subcellular location">
    <subcellularLocation>
        <location evidence="1 10">Golgi apparatus membrane</location>
        <topology evidence="1 10">Single-pass type II membrane protein</topology>
    </subcellularLocation>
</comment>
<keyword evidence="3 10" id="KW-0328">Glycosyltransferase</keyword>
<feature type="non-terminal residue" evidence="12">
    <location>
        <position position="252"/>
    </location>
</feature>
<keyword evidence="7" id="KW-1133">Transmembrane helix</keyword>
<evidence type="ECO:0000256" key="7">
    <source>
        <dbReference type="ARBA" id="ARBA00022989"/>
    </source>
</evidence>
<accession>A0A9N9ELI0</accession>
<evidence type="ECO:0000256" key="2">
    <source>
        <dbReference type="ARBA" id="ARBA00008661"/>
    </source>
</evidence>
<reference evidence="12" key="1">
    <citation type="submission" date="2021-06" db="EMBL/GenBank/DDBJ databases">
        <authorList>
            <person name="Kallberg Y."/>
            <person name="Tangrot J."/>
            <person name="Rosling A."/>
        </authorList>
    </citation>
    <scope>NUCLEOTIDE SEQUENCE</scope>
    <source>
        <strain evidence="12">MT106</strain>
    </source>
</reference>
<keyword evidence="5" id="KW-0812">Transmembrane</keyword>
<evidence type="ECO:0000313" key="13">
    <source>
        <dbReference type="Proteomes" id="UP000789831"/>
    </source>
</evidence>
<evidence type="ECO:0000313" key="12">
    <source>
        <dbReference type="EMBL" id="CAG8683635.1"/>
    </source>
</evidence>
<dbReference type="EMBL" id="CAJVPL010011293">
    <property type="protein sequence ID" value="CAG8683635.1"/>
    <property type="molecule type" value="Genomic_DNA"/>
</dbReference>
<gene>
    <name evidence="12" type="ORF">AGERDE_LOCUS12781</name>
</gene>
<dbReference type="AlphaFoldDB" id="A0A9N9ELI0"/>
<evidence type="ECO:0000256" key="5">
    <source>
        <dbReference type="ARBA" id="ARBA00022692"/>
    </source>
</evidence>
<keyword evidence="6" id="KW-0735">Signal-anchor</keyword>
<keyword evidence="4" id="KW-0808">Transferase</keyword>
<organism evidence="12 13">
    <name type="scientific">Ambispora gerdemannii</name>
    <dbReference type="NCBI Taxonomy" id="144530"/>
    <lineage>
        <taxon>Eukaryota</taxon>
        <taxon>Fungi</taxon>
        <taxon>Fungi incertae sedis</taxon>
        <taxon>Mucoromycota</taxon>
        <taxon>Glomeromycotina</taxon>
        <taxon>Glomeromycetes</taxon>
        <taxon>Archaeosporales</taxon>
        <taxon>Ambisporaceae</taxon>
        <taxon>Ambispora</taxon>
    </lineage>
</organism>
<dbReference type="PANTHER" id="PTHR11214:SF351">
    <property type="entry name" value="BETA-1,3-GALACTOSYLTRANSFERASE PVG3"/>
    <property type="match status" value="1"/>
</dbReference>
<feature type="region of interest" description="Disordered" evidence="11">
    <location>
        <begin position="65"/>
        <end position="89"/>
    </location>
</feature>
<dbReference type="Pfam" id="PF01762">
    <property type="entry name" value="Galactosyl_T"/>
    <property type="match status" value="1"/>
</dbReference>
<evidence type="ECO:0000256" key="11">
    <source>
        <dbReference type="SAM" id="MobiDB-lite"/>
    </source>
</evidence>
<dbReference type="Proteomes" id="UP000789831">
    <property type="component" value="Unassembled WGS sequence"/>
</dbReference>
<evidence type="ECO:0000256" key="4">
    <source>
        <dbReference type="ARBA" id="ARBA00022679"/>
    </source>
</evidence>
<dbReference type="OrthoDB" id="2139606at2759"/>
<name>A0A9N9ELI0_9GLOM</name>
<proteinExistence type="inferred from homology"/>
<comment type="caution">
    <text evidence="12">The sequence shown here is derived from an EMBL/GenBank/DDBJ whole genome shotgun (WGS) entry which is preliminary data.</text>
</comment>
<keyword evidence="9" id="KW-0472">Membrane</keyword>
<sequence length="252" mass="28982">MGNSARSLFFVLTLLTLIGLLLAYYRYLSLNANTVPIKEDNAVPAPTSYDPVDLQKPYETVVLSNKSTGDAPMPTSTKPSPSPSGPPKIPEIYQSPIPQKAHMPCNSYHELNGITFEQLWEYPPISLFIGIFTIPYNFERRQLVRTLYRVQQKNIKDDLVDFRFIIGKPKKEDDSPNLRLRLKLEQQAYGDLVMLDVEDGFSNGRKSYRYWKWVANTYTSSPESQYLLFAKADDDEYINFQNLALNLRPLER</sequence>
<evidence type="ECO:0000256" key="8">
    <source>
        <dbReference type="ARBA" id="ARBA00023034"/>
    </source>
</evidence>
<keyword evidence="13" id="KW-1185">Reference proteome</keyword>
<evidence type="ECO:0000256" key="3">
    <source>
        <dbReference type="ARBA" id="ARBA00022676"/>
    </source>
</evidence>
<evidence type="ECO:0000256" key="9">
    <source>
        <dbReference type="ARBA" id="ARBA00023136"/>
    </source>
</evidence>
<dbReference type="GO" id="GO:0000139">
    <property type="term" value="C:Golgi membrane"/>
    <property type="evidence" value="ECO:0007669"/>
    <property type="project" value="UniProtKB-SubCell"/>
</dbReference>
<evidence type="ECO:0000256" key="6">
    <source>
        <dbReference type="ARBA" id="ARBA00022968"/>
    </source>
</evidence>
<dbReference type="PANTHER" id="PTHR11214">
    <property type="entry name" value="BETA-1,3-N-ACETYLGLUCOSAMINYLTRANSFERASE"/>
    <property type="match status" value="1"/>
</dbReference>
<comment type="similarity">
    <text evidence="2 10">Belongs to the glycosyltransferase 31 family.</text>
</comment>
<evidence type="ECO:0000256" key="10">
    <source>
        <dbReference type="RuleBase" id="RU363063"/>
    </source>
</evidence>
<protein>
    <recommendedName>
        <fullName evidence="10">Hexosyltransferase</fullName>
        <ecNumber evidence="10">2.4.1.-</ecNumber>
    </recommendedName>
</protein>